<accession>A0A3S2TPA0</accession>
<feature type="domain" description="Tripartite ATP-independent periplasmic transporters DctQ component" evidence="10">
    <location>
        <begin position="30"/>
        <end position="160"/>
    </location>
</feature>
<dbReference type="RefSeq" id="WP_128195341.1">
    <property type="nucleotide sequence ID" value="NZ_SACT01000001.1"/>
</dbReference>
<reference evidence="11 12" key="1">
    <citation type="submission" date="2019-01" db="EMBL/GenBank/DDBJ databases">
        <authorList>
            <person name="Chen W.-M."/>
        </authorList>
    </citation>
    <scope>NUCLEOTIDE SEQUENCE [LARGE SCALE GENOMIC DNA]</scope>
    <source>
        <strain evidence="11 12">ICH-3</strain>
    </source>
</reference>
<dbReference type="InterPro" id="IPR007387">
    <property type="entry name" value="TRAP_DctQ"/>
</dbReference>
<evidence type="ECO:0000256" key="7">
    <source>
        <dbReference type="ARBA" id="ARBA00023136"/>
    </source>
</evidence>
<evidence type="ECO:0000256" key="4">
    <source>
        <dbReference type="ARBA" id="ARBA00022519"/>
    </source>
</evidence>
<dbReference type="InterPro" id="IPR055348">
    <property type="entry name" value="DctQ"/>
</dbReference>
<evidence type="ECO:0000256" key="5">
    <source>
        <dbReference type="ARBA" id="ARBA00022692"/>
    </source>
</evidence>
<comment type="subcellular location">
    <subcellularLocation>
        <location evidence="1 9">Cell inner membrane</location>
        <topology evidence="1 9">Multi-pass membrane protein</topology>
    </subcellularLocation>
</comment>
<dbReference type="GO" id="GO:0015740">
    <property type="term" value="P:C4-dicarboxylate transport"/>
    <property type="evidence" value="ECO:0007669"/>
    <property type="project" value="TreeGrafter"/>
</dbReference>
<sequence length="177" mass="20344">MSTSTTTPGTWTRLDRNLERWALLVFYSMLVVTMSVEVLRREVFSYSSVWGEEIVRYAFIYLVWIGAAAAVRERAHIRIDVIYEFCSPRVKALLYLLGDLVMLFVACFALYYSWESVAVSAKFGSVSHGLRAPMVWFLAAVPIGFLLMLHRLQQSIRRDLADLFAGRPVFEGERLFD</sequence>
<name>A0A3S2TPA0_9BURK</name>
<feature type="transmembrane region" description="Helical" evidence="9">
    <location>
        <begin position="21"/>
        <end position="39"/>
    </location>
</feature>
<evidence type="ECO:0000256" key="2">
    <source>
        <dbReference type="ARBA" id="ARBA00022448"/>
    </source>
</evidence>
<protein>
    <recommendedName>
        <fullName evidence="9">TRAP transporter small permease protein</fullName>
    </recommendedName>
</protein>
<evidence type="ECO:0000256" key="1">
    <source>
        <dbReference type="ARBA" id="ARBA00004429"/>
    </source>
</evidence>
<keyword evidence="5 9" id="KW-0812">Transmembrane</keyword>
<evidence type="ECO:0000256" key="8">
    <source>
        <dbReference type="ARBA" id="ARBA00038436"/>
    </source>
</evidence>
<feature type="transmembrane region" description="Helical" evidence="9">
    <location>
        <begin position="92"/>
        <end position="114"/>
    </location>
</feature>
<keyword evidence="3" id="KW-1003">Cell membrane</keyword>
<evidence type="ECO:0000313" key="12">
    <source>
        <dbReference type="Proteomes" id="UP000288178"/>
    </source>
</evidence>
<keyword evidence="2 9" id="KW-0813">Transport</keyword>
<organism evidence="11 12">
    <name type="scientific">Rubrivivax albus</name>
    <dbReference type="NCBI Taxonomy" id="2499835"/>
    <lineage>
        <taxon>Bacteria</taxon>
        <taxon>Pseudomonadati</taxon>
        <taxon>Pseudomonadota</taxon>
        <taxon>Betaproteobacteria</taxon>
        <taxon>Burkholderiales</taxon>
        <taxon>Sphaerotilaceae</taxon>
        <taxon>Rubrivivax</taxon>
    </lineage>
</organism>
<evidence type="ECO:0000256" key="3">
    <source>
        <dbReference type="ARBA" id="ARBA00022475"/>
    </source>
</evidence>
<dbReference type="Pfam" id="PF04290">
    <property type="entry name" value="DctQ"/>
    <property type="match status" value="1"/>
</dbReference>
<dbReference type="PANTHER" id="PTHR35011">
    <property type="entry name" value="2,3-DIKETO-L-GULONATE TRAP TRANSPORTER SMALL PERMEASE PROTEIN YIAM"/>
    <property type="match status" value="1"/>
</dbReference>
<dbReference type="GO" id="GO:0005886">
    <property type="term" value="C:plasma membrane"/>
    <property type="evidence" value="ECO:0007669"/>
    <property type="project" value="UniProtKB-SubCell"/>
</dbReference>
<comment type="subunit">
    <text evidence="9">The complex comprises the extracytoplasmic solute receptor protein and the two transmembrane proteins.</text>
</comment>
<proteinExistence type="inferred from homology"/>
<dbReference type="Proteomes" id="UP000288178">
    <property type="component" value="Unassembled WGS sequence"/>
</dbReference>
<dbReference type="EMBL" id="SACT01000001">
    <property type="protein sequence ID" value="RVT53807.1"/>
    <property type="molecule type" value="Genomic_DNA"/>
</dbReference>
<dbReference type="GO" id="GO:0022857">
    <property type="term" value="F:transmembrane transporter activity"/>
    <property type="evidence" value="ECO:0007669"/>
    <property type="project" value="UniProtKB-UniRule"/>
</dbReference>
<dbReference type="PANTHER" id="PTHR35011:SF2">
    <property type="entry name" value="2,3-DIKETO-L-GULONATE TRAP TRANSPORTER SMALL PERMEASE PROTEIN YIAM"/>
    <property type="match status" value="1"/>
</dbReference>
<evidence type="ECO:0000259" key="10">
    <source>
        <dbReference type="Pfam" id="PF04290"/>
    </source>
</evidence>
<feature type="transmembrane region" description="Helical" evidence="9">
    <location>
        <begin position="134"/>
        <end position="152"/>
    </location>
</feature>
<gene>
    <name evidence="11" type="ORF">ENE75_02655</name>
</gene>
<comment type="function">
    <text evidence="9">Part of the tripartite ATP-independent periplasmic (TRAP) transport system.</text>
</comment>
<evidence type="ECO:0000313" key="11">
    <source>
        <dbReference type="EMBL" id="RVT53807.1"/>
    </source>
</evidence>
<keyword evidence="12" id="KW-1185">Reference proteome</keyword>
<keyword evidence="7 9" id="KW-0472">Membrane</keyword>
<comment type="caution">
    <text evidence="11">The sequence shown here is derived from an EMBL/GenBank/DDBJ whole genome shotgun (WGS) entry which is preliminary data.</text>
</comment>
<dbReference type="AlphaFoldDB" id="A0A3S2TPA0"/>
<feature type="transmembrane region" description="Helical" evidence="9">
    <location>
        <begin position="54"/>
        <end position="71"/>
    </location>
</feature>
<evidence type="ECO:0000256" key="6">
    <source>
        <dbReference type="ARBA" id="ARBA00022989"/>
    </source>
</evidence>
<keyword evidence="6 9" id="KW-1133">Transmembrane helix</keyword>
<keyword evidence="4 9" id="KW-0997">Cell inner membrane</keyword>
<evidence type="ECO:0000256" key="9">
    <source>
        <dbReference type="RuleBase" id="RU369079"/>
    </source>
</evidence>
<dbReference type="OrthoDB" id="9815614at2"/>
<comment type="similarity">
    <text evidence="8 9">Belongs to the TRAP transporter small permease family.</text>
</comment>